<feature type="compositionally biased region" description="Low complexity" evidence="1">
    <location>
        <begin position="21"/>
        <end position="32"/>
    </location>
</feature>
<dbReference type="AlphaFoldDB" id="A0A560J533"/>
<feature type="region of interest" description="Disordered" evidence="1">
    <location>
        <begin position="174"/>
        <end position="246"/>
    </location>
</feature>
<organism evidence="2 3">
    <name type="scientific">Bradyrhizobium sacchari</name>
    <dbReference type="NCBI Taxonomy" id="1399419"/>
    <lineage>
        <taxon>Bacteria</taxon>
        <taxon>Pseudomonadati</taxon>
        <taxon>Pseudomonadota</taxon>
        <taxon>Alphaproteobacteria</taxon>
        <taxon>Hyphomicrobiales</taxon>
        <taxon>Nitrobacteraceae</taxon>
        <taxon>Bradyrhizobium</taxon>
    </lineage>
</organism>
<sequence>MSRSTKGDVPPSVGPTRKISRASLSGRARLSSFTTKGYPPFVKFPSHPSRATRSVSRSTQLTCCLPSGREKPSATKVLGSRSNSRMDTASLPPSERLIRQRGFSGGRRLVPLKTKFLFLATAKASTSGMVSHFGFLAYDRSQAWCAASRRAPGSRLARNSPNRALRMEYLRSDPSTAEWKAPVHTSADSEDPTGAPRASSRSRREPKPLRVALRSPRAKGRGHQSPPNPFACVKAPCAGNRKQRGA</sequence>
<gene>
    <name evidence="2" type="ORF">FBZ95_11631</name>
</gene>
<feature type="region of interest" description="Disordered" evidence="1">
    <location>
        <begin position="1"/>
        <end position="90"/>
    </location>
</feature>
<evidence type="ECO:0000256" key="1">
    <source>
        <dbReference type="SAM" id="MobiDB-lite"/>
    </source>
</evidence>
<evidence type="ECO:0000313" key="2">
    <source>
        <dbReference type="EMBL" id="TWB66328.1"/>
    </source>
</evidence>
<comment type="caution">
    <text evidence="2">The sequence shown here is derived from an EMBL/GenBank/DDBJ whole genome shotgun (WGS) entry which is preliminary data.</text>
</comment>
<feature type="compositionally biased region" description="Polar residues" evidence="1">
    <location>
        <begin position="49"/>
        <end position="62"/>
    </location>
</feature>
<name>A0A560J533_9BRAD</name>
<evidence type="ECO:0000313" key="3">
    <source>
        <dbReference type="Proteomes" id="UP000315914"/>
    </source>
</evidence>
<dbReference type="EMBL" id="VITW01000016">
    <property type="protein sequence ID" value="TWB66328.1"/>
    <property type="molecule type" value="Genomic_DNA"/>
</dbReference>
<dbReference type="Proteomes" id="UP000315914">
    <property type="component" value="Unassembled WGS sequence"/>
</dbReference>
<accession>A0A560J533</accession>
<protein>
    <submittedName>
        <fullName evidence="2">Uncharacterized protein</fullName>
    </submittedName>
</protein>
<reference evidence="2 3" key="1">
    <citation type="submission" date="2019-06" db="EMBL/GenBank/DDBJ databases">
        <title>Genomic Encyclopedia of Type Strains, Phase IV (KMG-V): Genome sequencing to study the core and pangenomes of soil and plant-associated prokaryotes.</title>
        <authorList>
            <person name="Whitman W."/>
        </authorList>
    </citation>
    <scope>NUCLEOTIDE SEQUENCE [LARGE SCALE GENOMIC DNA]</scope>
    <source>
        <strain evidence="2 3">BR 10556</strain>
    </source>
</reference>
<proteinExistence type="predicted"/>
<keyword evidence="3" id="KW-1185">Reference proteome</keyword>